<dbReference type="AlphaFoldDB" id="A0A1C6HLG1"/>
<name>A0A1C6HLG1_9FIRM</name>
<dbReference type="InterPro" id="IPR013097">
    <property type="entry name" value="Dabb"/>
</dbReference>
<dbReference type="SUPFAM" id="SSF54909">
    <property type="entry name" value="Dimeric alpha+beta barrel"/>
    <property type="match status" value="1"/>
</dbReference>
<proteinExistence type="predicted"/>
<protein>
    <submittedName>
        <fullName evidence="2">Stress responsive A/B Barrel Domain</fullName>
    </submittedName>
</protein>
<dbReference type="PANTHER" id="PTHR37832:SF1">
    <property type="entry name" value="STRESS-RESPONSE A_B BARREL DOMAIN-CONTAINING PROTEIN"/>
    <property type="match status" value="1"/>
</dbReference>
<reference evidence="2" key="1">
    <citation type="submission" date="2015-09" db="EMBL/GenBank/DDBJ databases">
        <authorList>
            <consortium name="Pathogen Informatics"/>
        </authorList>
    </citation>
    <scope>NUCLEOTIDE SEQUENCE</scope>
    <source>
        <strain evidence="2">2789STDY5834896</strain>
    </source>
</reference>
<dbReference type="EMBL" id="FMHG01000001">
    <property type="protein sequence ID" value="SCJ58013.1"/>
    <property type="molecule type" value="Genomic_DNA"/>
</dbReference>
<feature type="domain" description="Stress-response A/B barrel" evidence="1">
    <location>
        <begin position="2"/>
        <end position="96"/>
    </location>
</feature>
<accession>A0A1C6HLG1</accession>
<organism evidence="2">
    <name type="scientific">uncultured Anaerotruncus sp</name>
    <dbReference type="NCBI Taxonomy" id="905011"/>
    <lineage>
        <taxon>Bacteria</taxon>
        <taxon>Bacillati</taxon>
        <taxon>Bacillota</taxon>
        <taxon>Clostridia</taxon>
        <taxon>Eubacteriales</taxon>
        <taxon>Oscillospiraceae</taxon>
        <taxon>Anaerotruncus</taxon>
        <taxon>environmental samples</taxon>
    </lineage>
</organism>
<evidence type="ECO:0000259" key="1">
    <source>
        <dbReference type="PROSITE" id="PS51502"/>
    </source>
</evidence>
<dbReference type="Gene3D" id="3.30.70.100">
    <property type="match status" value="1"/>
</dbReference>
<dbReference type="PANTHER" id="PTHR37832">
    <property type="entry name" value="BLL2683 PROTEIN"/>
    <property type="match status" value="1"/>
</dbReference>
<dbReference type="InterPro" id="IPR011008">
    <property type="entry name" value="Dimeric_a/b-barrel"/>
</dbReference>
<evidence type="ECO:0000313" key="2">
    <source>
        <dbReference type="EMBL" id="SCJ58013.1"/>
    </source>
</evidence>
<sequence length="98" mass="10717">MVKHIVMWNLAEEADGRTRAENAAIMKQKLEALVGKVPGLLMAQVGLNFTPGGADVCLYAELCDRQALAVYQDHPEHVKVKAFVHQVVTGRSAADFEV</sequence>
<dbReference type="PROSITE" id="PS51502">
    <property type="entry name" value="S_R_A_B_BARREL"/>
    <property type="match status" value="1"/>
</dbReference>
<dbReference type="SMART" id="SM00886">
    <property type="entry name" value="Dabb"/>
    <property type="match status" value="1"/>
</dbReference>
<gene>
    <name evidence="2" type="ORF">SAMEA3545359_00901</name>
</gene>
<dbReference type="Pfam" id="PF07876">
    <property type="entry name" value="Dabb"/>
    <property type="match status" value="1"/>
</dbReference>